<dbReference type="Proteomes" id="UP000233551">
    <property type="component" value="Unassembled WGS sequence"/>
</dbReference>
<proteinExistence type="predicted"/>
<feature type="region of interest" description="Disordered" evidence="1">
    <location>
        <begin position="16"/>
        <end position="51"/>
    </location>
</feature>
<evidence type="ECO:0000313" key="3">
    <source>
        <dbReference type="Proteomes" id="UP000233551"/>
    </source>
</evidence>
<keyword evidence="3" id="KW-1185">Reference proteome</keyword>
<comment type="caution">
    <text evidence="2">The sequence shown here is derived from an EMBL/GenBank/DDBJ whole genome shotgun (WGS) entry which is preliminary data.</text>
</comment>
<organism evidence="2 3">
    <name type="scientific">Punica granatum</name>
    <name type="common">Pomegranate</name>
    <dbReference type="NCBI Taxonomy" id="22663"/>
    <lineage>
        <taxon>Eukaryota</taxon>
        <taxon>Viridiplantae</taxon>
        <taxon>Streptophyta</taxon>
        <taxon>Embryophyta</taxon>
        <taxon>Tracheophyta</taxon>
        <taxon>Spermatophyta</taxon>
        <taxon>Magnoliopsida</taxon>
        <taxon>eudicotyledons</taxon>
        <taxon>Gunneridae</taxon>
        <taxon>Pentapetalae</taxon>
        <taxon>rosids</taxon>
        <taxon>malvids</taxon>
        <taxon>Myrtales</taxon>
        <taxon>Lythraceae</taxon>
        <taxon>Punica</taxon>
    </lineage>
</organism>
<gene>
    <name evidence="2" type="ORF">CRG98_040633</name>
</gene>
<feature type="region of interest" description="Disordered" evidence="1">
    <location>
        <begin position="307"/>
        <end position="414"/>
    </location>
</feature>
<evidence type="ECO:0000256" key="1">
    <source>
        <dbReference type="SAM" id="MobiDB-lite"/>
    </source>
</evidence>
<reference evidence="2 3" key="1">
    <citation type="submission" date="2017-11" db="EMBL/GenBank/DDBJ databases">
        <title>De-novo sequencing of pomegranate (Punica granatum L.) genome.</title>
        <authorList>
            <person name="Akparov Z."/>
            <person name="Amiraslanov A."/>
            <person name="Hajiyeva S."/>
            <person name="Abbasov M."/>
            <person name="Kaur K."/>
            <person name="Hamwieh A."/>
            <person name="Solovyev V."/>
            <person name="Salamov A."/>
            <person name="Braich B."/>
            <person name="Kosarev P."/>
            <person name="Mahmoud A."/>
            <person name="Hajiyev E."/>
            <person name="Babayeva S."/>
            <person name="Izzatullayeva V."/>
            <person name="Mammadov A."/>
            <person name="Mammadov A."/>
            <person name="Sharifova S."/>
            <person name="Ojaghi J."/>
            <person name="Eynullazada K."/>
            <person name="Bayramov B."/>
            <person name="Abdulazimova A."/>
            <person name="Shahmuradov I."/>
        </authorList>
    </citation>
    <scope>NUCLEOTIDE SEQUENCE [LARGE SCALE GENOMIC DNA]</scope>
    <source>
        <strain evidence="3">cv. AG2017</strain>
        <tissue evidence="2">Leaf</tissue>
    </source>
</reference>
<dbReference type="AlphaFoldDB" id="A0A2I0I4U1"/>
<feature type="compositionally biased region" description="Basic and acidic residues" evidence="1">
    <location>
        <begin position="40"/>
        <end position="51"/>
    </location>
</feature>
<sequence>MSLGAFWAAALKCSEGATDPEPRVSRQQDQHSTCFGITNKDTRPHPPIDGDILPKESENVEVANNGSAFKLLSCSHRKDDVAENTEEDPVMDFDIGDVCLSDLLDADLTGSSSSSSPPFSDPQPAISSEELMLQDWNLIIDSHQADNVWAPNHIVQYSSSSYIFDSPEVELLWERSGLGFIFLTQNLLPLPENPSSLFLSQKLEHRHARRSQLPSTTTTIASLLAAGLDLMTHNARHGSRIGLDSLAIATAWPRASTQSIPSLLSVSPVFVSISSLQLFDSCDSRPAAARLLSSWKAAVTGRHGGARVFRREGVEPPIGDPEPSTEAPIPTEDAGDLGGGVRGSSVDSGSGSPRAPIPTEDAGALGGGDPDPKLTRDFNSGFSIDSGLELPIGDLDPDPSTEVVDVLYGGQRSR</sequence>
<feature type="compositionally biased region" description="Basic and acidic residues" evidence="1">
    <location>
        <begin position="20"/>
        <end position="29"/>
    </location>
</feature>
<accession>A0A2I0I4U1</accession>
<name>A0A2I0I4U1_PUNGR</name>
<evidence type="ECO:0000313" key="2">
    <source>
        <dbReference type="EMBL" id="PKI38981.1"/>
    </source>
</evidence>
<protein>
    <submittedName>
        <fullName evidence="2">Uncharacterized protein</fullName>
    </submittedName>
</protein>
<feature type="compositionally biased region" description="Low complexity" evidence="1">
    <location>
        <begin position="343"/>
        <end position="352"/>
    </location>
</feature>
<dbReference type="EMBL" id="PGOL01003940">
    <property type="protein sequence ID" value="PKI38981.1"/>
    <property type="molecule type" value="Genomic_DNA"/>
</dbReference>